<comment type="caution">
    <text evidence="1">The sequence shown here is derived from an EMBL/GenBank/DDBJ whole genome shotgun (WGS) entry which is preliminary data.</text>
</comment>
<dbReference type="EMBL" id="BMEO01000001">
    <property type="protein sequence ID" value="GGF84778.1"/>
    <property type="molecule type" value="Genomic_DNA"/>
</dbReference>
<organism evidence="1 2">
    <name type="scientific">Marinicella pacifica</name>
    <dbReference type="NCBI Taxonomy" id="1171543"/>
    <lineage>
        <taxon>Bacteria</taxon>
        <taxon>Pseudomonadati</taxon>
        <taxon>Pseudomonadota</taxon>
        <taxon>Gammaproteobacteria</taxon>
        <taxon>Lysobacterales</taxon>
        <taxon>Marinicellaceae</taxon>
        <taxon>Marinicella</taxon>
    </lineage>
</organism>
<sequence length="55" mass="6247">MKFVTAIIKLAENKSLKSANNEKLPKKVSFYAQVLVSFIIEPTMRPHLMAGGLWR</sequence>
<dbReference type="Proteomes" id="UP000605253">
    <property type="component" value="Unassembled WGS sequence"/>
</dbReference>
<gene>
    <name evidence="1" type="ORF">GCM10011365_02210</name>
</gene>
<dbReference type="AlphaFoldDB" id="A0A917CGF4"/>
<proteinExistence type="predicted"/>
<accession>A0A917CGF4</accession>
<keyword evidence="2" id="KW-1185">Reference proteome</keyword>
<name>A0A917CGF4_9GAMM</name>
<protein>
    <submittedName>
        <fullName evidence="1">Uncharacterized protein</fullName>
    </submittedName>
</protein>
<reference evidence="1" key="1">
    <citation type="journal article" date="2014" name="Int. J. Syst. Evol. Microbiol.">
        <title>Complete genome sequence of Corynebacterium casei LMG S-19264T (=DSM 44701T), isolated from a smear-ripened cheese.</title>
        <authorList>
            <consortium name="US DOE Joint Genome Institute (JGI-PGF)"/>
            <person name="Walter F."/>
            <person name="Albersmeier A."/>
            <person name="Kalinowski J."/>
            <person name="Ruckert C."/>
        </authorList>
    </citation>
    <scope>NUCLEOTIDE SEQUENCE</scope>
    <source>
        <strain evidence="1">CGMCC 1.12181</strain>
    </source>
</reference>
<evidence type="ECO:0000313" key="2">
    <source>
        <dbReference type="Proteomes" id="UP000605253"/>
    </source>
</evidence>
<reference evidence="1" key="2">
    <citation type="submission" date="2020-09" db="EMBL/GenBank/DDBJ databases">
        <authorList>
            <person name="Sun Q."/>
            <person name="Zhou Y."/>
        </authorList>
    </citation>
    <scope>NUCLEOTIDE SEQUENCE</scope>
    <source>
        <strain evidence="1">CGMCC 1.12181</strain>
    </source>
</reference>
<evidence type="ECO:0000313" key="1">
    <source>
        <dbReference type="EMBL" id="GGF84778.1"/>
    </source>
</evidence>